<dbReference type="Gene3D" id="3.90.1150.10">
    <property type="entry name" value="Aspartate Aminotransferase, domain 1"/>
    <property type="match status" value="1"/>
</dbReference>
<evidence type="ECO:0000256" key="1">
    <source>
        <dbReference type="ARBA" id="ARBA00004173"/>
    </source>
</evidence>
<dbReference type="AlphaFoldDB" id="A0A7J7M8V3"/>
<evidence type="ECO:0000313" key="5">
    <source>
        <dbReference type="EMBL" id="KAF6138541.1"/>
    </source>
</evidence>
<organism evidence="6 7">
    <name type="scientific">Kingdonia uniflora</name>
    <dbReference type="NCBI Taxonomy" id="39325"/>
    <lineage>
        <taxon>Eukaryota</taxon>
        <taxon>Viridiplantae</taxon>
        <taxon>Streptophyta</taxon>
        <taxon>Embryophyta</taxon>
        <taxon>Tracheophyta</taxon>
        <taxon>Spermatophyta</taxon>
        <taxon>Magnoliopsida</taxon>
        <taxon>Ranunculales</taxon>
        <taxon>Circaeasteraceae</taxon>
        <taxon>Kingdonia</taxon>
    </lineage>
</organism>
<dbReference type="EMBL" id="JACGCM010002569">
    <property type="protein sequence ID" value="KAF6138541.1"/>
    <property type="molecule type" value="Genomic_DNA"/>
</dbReference>
<dbReference type="GO" id="GO:0005739">
    <property type="term" value="C:mitochondrion"/>
    <property type="evidence" value="ECO:0007669"/>
    <property type="project" value="UniProtKB-SubCell"/>
</dbReference>
<protein>
    <submittedName>
        <fullName evidence="6">Uncharacterized protein</fullName>
    </submittedName>
</protein>
<dbReference type="UniPathway" id="UPA00078"/>
<comment type="caution">
    <text evidence="6">The sequence shown here is derived from an EMBL/GenBank/DDBJ whole genome shotgun (WGS) entry which is preliminary data.</text>
</comment>
<accession>A0A7J7M8V3</accession>
<dbReference type="GO" id="GO:0004141">
    <property type="term" value="F:dethiobiotin synthase activity"/>
    <property type="evidence" value="ECO:0007669"/>
    <property type="project" value="InterPro"/>
</dbReference>
<dbReference type="InterPro" id="IPR015424">
    <property type="entry name" value="PyrdxlP-dep_Trfase"/>
</dbReference>
<dbReference type="PANTHER" id="PTHR42684">
    <property type="entry name" value="ADENOSYLMETHIONINE-8-AMINO-7-OXONONANOATE AMINOTRANSFERASE"/>
    <property type="match status" value="1"/>
</dbReference>
<evidence type="ECO:0000256" key="4">
    <source>
        <dbReference type="ARBA" id="ARBA00022898"/>
    </source>
</evidence>
<dbReference type="OrthoDB" id="425114at2759"/>
<sequence length="916" mass="100952">MSLTLLTFIRSLNHHHHLSKLSSLRLHRYISSNTNPTSSSSPTSPPFEVNLSHPIYMIWGSNTGVGKTLVSTGIAASVISQSSTTTSGGTKFSYIKPVQTGFPSDSDSRYVYRKLSEIFIRKKPPSGFVFSNQVIKASNAAAEHVVGGETEGGIGNVGLRELCSVEERRIVGELDGVSELVCKTMFGWKEAVSPHLAAEREGASVEDSVVLESLQKCLKFCSRGGGKDENGVWTIIETAGGVASPGPSGTLQCDLYRPFRLPGILVGDGGLGGISGTISAYESLKLRGYDVVAVIFEDNGLNNEVPLMSYLRNRVPVLVLPPVPRDHSNNLMEWFDESQNVFFFLMKTMLSTYSERVQRLQDMPRKAGDIFWWPFTQHGLVPEETVTVIDSRCGENFAVHKVTSSEVITHQFDACASWWTQGPDTTLQAELARDMGYAAARFGHVMFPENVYEPALRCAELLLDGVGRGWASRTFFSDNGSTAIEIALKMAFRKFSFDHGILLDFQKENIVKQPIEFKVLALHGSYHGDTLGAMEAQAPSPFTGFLQQPWYRGRGLFLDPPTVFICNGHWDLSTPKVLQSDIIKPNDTAFRSRDELFSGSRDYSDLAKSYSTYISRQLSSLPGLGTSTHIGALIMEPGMALNFLVAINQIHIVEYFTGPMEPLLNICHKSVVIQGAGGMHMIDPLFQRVLVKECRSRKIPVIFDEVFTGFWRLGVESAAEMLGCVPDIACFAKLLTGGVIPLSVTLATNDVFNSFKGDSKLMALLHGHSYSAHAMGCTAAVKAIQWFKDPLTNLNMAAEGRHLKELWDVELVNQISSHPSVQRVVALGTVCALELCTEGSDVGYGCLYGTSLIRKLREDGIYMRLLGNVIYLMCGPCTSPLVCNQLLNKVYERLHEFSQAKPTEVRSLAFMYRFDP</sequence>
<dbReference type="PROSITE" id="PS00600">
    <property type="entry name" value="AA_TRANSFER_CLASS_3"/>
    <property type="match status" value="1"/>
</dbReference>
<dbReference type="Gene3D" id="3.40.50.300">
    <property type="entry name" value="P-loop containing nucleotide triphosphate hydrolases"/>
    <property type="match status" value="1"/>
</dbReference>
<dbReference type="InterPro" id="IPR027417">
    <property type="entry name" value="P-loop_NTPase"/>
</dbReference>
<name>A0A7J7M8V3_9MAGN</name>
<dbReference type="SUPFAM" id="SSF53383">
    <property type="entry name" value="PLP-dependent transferases"/>
    <property type="match status" value="1"/>
</dbReference>
<proteinExistence type="inferred from homology"/>
<dbReference type="EMBL" id="JACGCM010001698">
    <property type="protein sequence ID" value="KAF6151303.1"/>
    <property type="molecule type" value="Genomic_DNA"/>
</dbReference>
<reference evidence="6 7" key="1">
    <citation type="journal article" date="2020" name="IScience">
        <title>Genome Sequencing of the Endangered Kingdonia uniflora (Circaeasteraceae, Ranunculales) Reveals Potential Mechanisms of Evolutionary Specialization.</title>
        <authorList>
            <person name="Sun Y."/>
            <person name="Deng T."/>
            <person name="Zhang A."/>
            <person name="Moore M.J."/>
            <person name="Landis J.B."/>
            <person name="Lin N."/>
            <person name="Zhang H."/>
            <person name="Zhang X."/>
            <person name="Huang J."/>
            <person name="Zhang X."/>
            <person name="Sun H."/>
            <person name="Wang H."/>
        </authorList>
    </citation>
    <scope>NUCLEOTIDE SEQUENCE [LARGE SCALE GENOMIC DNA]</scope>
    <source>
        <strain evidence="6">TB1705</strain>
        <tissue evidence="6">Leaf</tissue>
    </source>
</reference>
<comment type="subcellular location">
    <subcellularLocation>
        <location evidence="1">Mitochondrion</location>
    </subcellularLocation>
</comment>
<keyword evidence="4" id="KW-0663">Pyridoxal phosphate</keyword>
<dbReference type="GO" id="GO:0009102">
    <property type="term" value="P:biotin biosynthetic process"/>
    <property type="evidence" value="ECO:0007669"/>
    <property type="project" value="UniProtKB-UniPathway"/>
</dbReference>
<evidence type="ECO:0000256" key="2">
    <source>
        <dbReference type="ARBA" id="ARBA00022576"/>
    </source>
</evidence>
<dbReference type="InterPro" id="IPR005814">
    <property type="entry name" value="Aminotrans_3"/>
</dbReference>
<dbReference type="InterPro" id="IPR015421">
    <property type="entry name" value="PyrdxlP-dep_Trfase_major"/>
</dbReference>
<dbReference type="GO" id="GO:0000287">
    <property type="term" value="F:magnesium ion binding"/>
    <property type="evidence" value="ECO:0007669"/>
    <property type="project" value="InterPro"/>
</dbReference>
<evidence type="ECO:0000313" key="7">
    <source>
        <dbReference type="Proteomes" id="UP000541444"/>
    </source>
</evidence>
<dbReference type="PANTHER" id="PTHR42684:SF3">
    <property type="entry name" value="ADENOSYLMETHIONINE-8-AMINO-7-OXONONANOATE AMINOTRANSFERASE"/>
    <property type="match status" value="1"/>
</dbReference>
<gene>
    <name evidence="5" type="ORF">GIB67_022575</name>
    <name evidence="6" type="ORF">GIB67_037140</name>
</gene>
<dbReference type="CDD" id="cd03109">
    <property type="entry name" value="DTBS"/>
    <property type="match status" value="1"/>
</dbReference>
<dbReference type="Gene3D" id="3.40.640.10">
    <property type="entry name" value="Type I PLP-dependent aspartate aminotransferase-like (Major domain)"/>
    <property type="match status" value="1"/>
</dbReference>
<dbReference type="InterPro" id="IPR004472">
    <property type="entry name" value="DTB_synth_BioD"/>
</dbReference>
<dbReference type="InterPro" id="IPR049704">
    <property type="entry name" value="Aminotrans_3_PPA_site"/>
</dbReference>
<keyword evidence="3" id="KW-0808">Transferase</keyword>
<keyword evidence="7" id="KW-1185">Reference proteome</keyword>
<dbReference type="GO" id="GO:0004015">
    <property type="term" value="F:adenosylmethionine-8-amino-7-oxononanoate transaminase activity"/>
    <property type="evidence" value="ECO:0007669"/>
    <property type="project" value="TreeGrafter"/>
</dbReference>
<dbReference type="GO" id="GO:0030170">
    <property type="term" value="F:pyridoxal phosphate binding"/>
    <property type="evidence" value="ECO:0007669"/>
    <property type="project" value="InterPro"/>
</dbReference>
<evidence type="ECO:0000256" key="3">
    <source>
        <dbReference type="ARBA" id="ARBA00022679"/>
    </source>
</evidence>
<dbReference type="InterPro" id="IPR015422">
    <property type="entry name" value="PyrdxlP-dep_Trfase_small"/>
</dbReference>
<dbReference type="Proteomes" id="UP000541444">
    <property type="component" value="Unassembled WGS sequence"/>
</dbReference>
<dbReference type="FunFam" id="3.90.1150.10:FF:000090">
    <property type="entry name" value="Bifunctional dethiobiotin synthetase/7,8-diamino-pelargonic acid aminotransferase, mitochondrial"/>
    <property type="match status" value="1"/>
</dbReference>
<dbReference type="SUPFAM" id="SSF52540">
    <property type="entry name" value="P-loop containing nucleoside triphosphate hydrolases"/>
    <property type="match status" value="1"/>
</dbReference>
<evidence type="ECO:0000313" key="6">
    <source>
        <dbReference type="EMBL" id="KAF6151303.1"/>
    </source>
</evidence>
<keyword evidence="2" id="KW-0032">Aminotransferase</keyword>
<dbReference type="Pfam" id="PF13500">
    <property type="entry name" value="AAA_26"/>
    <property type="match status" value="2"/>
</dbReference>
<dbReference type="HAMAP" id="MF_00336">
    <property type="entry name" value="BioD"/>
    <property type="match status" value="1"/>
</dbReference>
<dbReference type="Pfam" id="PF00202">
    <property type="entry name" value="Aminotran_3"/>
    <property type="match status" value="2"/>
</dbReference>
<dbReference type="GO" id="GO:0005524">
    <property type="term" value="F:ATP binding"/>
    <property type="evidence" value="ECO:0007669"/>
    <property type="project" value="InterPro"/>
</dbReference>